<name>A0A239FBD7_9BURK</name>
<keyword evidence="2" id="KW-1185">Reference proteome</keyword>
<organism evidence="1 2">
    <name type="scientific">Noviherbaspirillum humi</name>
    <dbReference type="NCBI Taxonomy" id="1688639"/>
    <lineage>
        <taxon>Bacteria</taxon>
        <taxon>Pseudomonadati</taxon>
        <taxon>Pseudomonadota</taxon>
        <taxon>Betaproteobacteria</taxon>
        <taxon>Burkholderiales</taxon>
        <taxon>Oxalobacteraceae</taxon>
        <taxon>Noviherbaspirillum</taxon>
    </lineage>
</organism>
<reference evidence="1 2" key="1">
    <citation type="submission" date="2017-06" db="EMBL/GenBank/DDBJ databases">
        <authorList>
            <person name="Kim H.J."/>
            <person name="Triplett B.A."/>
        </authorList>
    </citation>
    <scope>NUCLEOTIDE SEQUENCE [LARGE SCALE GENOMIC DNA]</scope>
    <source>
        <strain evidence="1 2">U15</strain>
    </source>
</reference>
<evidence type="ECO:0000313" key="1">
    <source>
        <dbReference type="EMBL" id="SNS54209.1"/>
    </source>
</evidence>
<accession>A0A239FBD7</accession>
<dbReference type="Proteomes" id="UP000198284">
    <property type="component" value="Unassembled WGS sequence"/>
</dbReference>
<sequence>MGSKPISNGAARQPSNSNSIVVWGKDAVLGELRNQPGRYGYDVKLSGQSKSRPIFDKDNHWRDTNVVQHCTDNVDRHFDTTNLKKFDISCESSDSNNKVPEIQIRQQVEGYVEEGNLFRLRFPHNIPKAIIHSNDGEHTATATFSPNLEVALRIDRKKNEAVLGLYDPKTKIFKPIYDALPDNFKNILNETPDKRPTRAIFPNWEFDEIRPPRSRD</sequence>
<proteinExistence type="predicted"/>
<evidence type="ECO:0000313" key="2">
    <source>
        <dbReference type="Proteomes" id="UP000198284"/>
    </source>
</evidence>
<dbReference type="EMBL" id="FZOT01000003">
    <property type="protein sequence ID" value="SNS54209.1"/>
    <property type="molecule type" value="Genomic_DNA"/>
</dbReference>
<protein>
    <submittedName>
        <fullName evidence="1">Uncharacterized protein</fullName>
    </submittedName>
</protein>
<dbReference type="AlphaFoldDB" id="A0A239FBD7"/>
<gene>
    <name evidence="1" type="ORF">SAMN06265795_103281</name>
</gene>